<proteinExistence type="predicted"/>
<name>A0A9J6P0G7_9CLOT</name>
<feature type="signal peptide" evidence="3">
    <location>
        <begin position="1"/>
        <end position="23"/>
    </location>
</feature>
<dbReference type="Gene3D" id="3.40.390.10">
    <property type="entry name" value="Collagenase (Catalytic Domain)"/>
    <property type="match status" value="1"/>
</dbReference>
<dbReference type="GO" id="GO:0005576">
    <property type="term" value="C:extracellular region"/>
    <property type="evidence" value="ECO:0007669"/>
    <property type="project" value="UniProtKB-SubCell"/>
</dbReference>
<dbReference type="AlphaFoldDB" id="A0A9J6P0G7"/>
<evidence type="ECO:0000256" key="2">
    <source>
        <dbReference type="ARBA" id="ARBA00022525"/>
    </source>
</evidence>
<evidence type="ECO:0000256" key="3">
    <source>
        <dbReference type="SAM" id="SignalP"/>
    </source>
</evidence>
<accession>A0A9J6P0G7</accession>
<dbReference type="EMBL" id="JAGSOJ010000001">
    <property type="protein sequence ID" value="MCM1988928.1"/>
    <property type="molecule type" value="Genomic_DNA"/>
</dbReference>
<dbReference type="Pfam" id="PF07737">
    <property type="entry name" value="ATLF"/>
    <property type="match status" value="1"/>
</dbReference>
<sequence length="328" mass="37666">MMKKIVYITMFCVLLLFNCNVMAEDITGNRVVDQYKNWTIHFNDEIDFDKILFNDIYVLDSEGFRVYVDIIVGDDNKSIIVCSPSEGYQAGEKYTLTINDTMHSKKNVYLKHSVEMEFSIASIDINDDKIMDKLVVLPETDYDESEAKQMINRLSKIDHRILEELSNANVKIKLTNTNVTDVDEYIYLKGVTPRGWENTGKTWDDIPGLGGNLVVARIGYSEPSYKNGHGAINLELHETAHAIDYYVFDKISGLNEFISIMNVEGEKLFPNDGYRGGYCEEYFAEAFAMYYLNDKTNEELKEKAPLTYKFMGELPEKISQKNHLEESA</sequence>
<protein>
    <recommendedName>
        <fullName evidence="4">ATLF-like domain-containing protein</fullName>
    </recommendedName>
</protein>
<comment type="caution">
    <text evidence="5">The sequence shown here is derived from an EMBL/GenBank/DDBJ whole genome shotgun (WGS) entry which is preliminary data.</text>
</comment>
<dbReference type="SUPFAM" id="SSF55486">
    <property type="entry name" value="Metalloproteases ('zincins'), catalytic domain"/>
    <property type="match status" value="1"/>
</dbReference>
<dbReference type="GO" id="GO:0008237">
    <property type="term" value="F:metallopeptidase activity"/>
    <property type="evidence" value="ECO:0007669"/>
    <property type="project" value="InterPro"/>
</dbReference>
<keyword evidence="2" id="KW-0964">Secreted</keyword>
<evidence type="ECO:0000256" key="1">
    <source>
        <dbReference type="ARBA" id="ARBA00004613"/>
    </source>
</evidence>
<feature type="chain" id="PRO_5039912041" description="ATLF-like domain-containing protein" evidence="3">
    <location>
        <begin position="24"/>
        <end position="328"/>
    </location>
</feature>
<reference evidence="5" key="1">
    <citation type="journal article" date="2021" name="mSystems">
        <title>Bacteria and Archaea Synergistically Convert Glycine Betaine to Biogenic Methane in the Formosa Cold Seep of the South China Sea.</title>
        <authorList>
            <person name="Li L."/>
            <person name="Zhang W."/>
            <person name="Zhang S."/>
            <person name="Song L."/>
            <person name="Sun Q."/>
            <person name="Zhang H."/>
            <person name="Xiang H."/>
            <person name="Dong X."/>
        </authorList>
    </citation>
    <scope>NUCLEOTIDE SEQUENCE</scope>
    <source>
        <strain evidence="5">ZWT</strain>
    </source>
</reference>
<dbReference type="InterPro" id="IPR047568">
    <property type="entry name" value="ATLF-like_dom"/>
</dbReference>
<evidence type="ECO:0000313" key="6">
    <source>
        <dbReference type="Proteomes" id="UP001056429"/>
    </source>
</evidence>
<dbReference type="RefSeq" id="WP_250857793.1">
    <property type="nucleotide sequence ID" value="NZ_JAGSOJ010000001.1"/>
</dbReference>
<organism evidence="5 6">
    <name type="scientific">Oceanirhabdus seepicola</name>
    <dbReference type="NCBI Taxonomy" id="2828781"/>
    <lineage>
        <taxon>Bacteria</taxon>
        <taxon>Bacillati</taxon>
        <taxon>Bacillota</taxon>
        <taxon>Clostridia</taxon>
        <taxon>Eubacteriales</taxon>
        <taxon>Clostridiaceae</taxon>
        <taxon>Oceanirhabdus</taxon>
    </lineage>
</organism>
<comment type="subcellular location">
    <subcellularLocation>
        <location evidence="1">Secreted</location>
    </subcellularLocation>
</comment>
<dbReference type="PROSITE" id="PS51995">
    <property type="entry name" value="ATLF"/>
    <property type="match status" value="1"/>
</dbReference>
<dbReference type="Proteomes" id="UP001056429">
    <property type="component" value="Unassembled WGS sequence"/>
</dbReference>
<keyword evidence="6" id="KW-1185">Reference proteome</keyword>
<reference evidence="5" key="2">
    <citation type="submission" date="2021-04" db="EMBL/GenBank/DDBJ databases">
        <authorList>
            <person name="Dong X."/>
        </authorList>
    </citation>
    <scope>NUCLEOTIDE SEQUENCE</scope>
    <source>
        <strain evidence="5">ZWT</strain>
    </source>
</reference>
<gene>
    <name evidence="5" type="ORF">KDK92_04180</name>
</gene>
<keyword evidence="3" id="KW-0732">Signal</keyword>
<feature type="domain" description="ATLF-like" evidence="4">
    <location>
        <begin position="128"/>
        <end position="316"/>
    </location>
</feature>
<evidence type="ECO:0000259" key="4">
    <source>
        <dbReference type="PROSITE" id="PS51995"/>
    </source>
</evidence>
<dbReference type="InterPro" id="IPR024079">
    <property type="entry name" value="MetalloPept_cat_dom_sf"/>
</dbReference>
<evidence type="ECO:0000313" key="5">
    <source>
        <dbReference type="EMBL" id="MCM1988928.1"/>
    </source>
</evidence>
<dbReference type="InterPro" id="IPR014781">
    <property type="entry name" value="Anthrax_toxin_lethal/edema_N/C"/>
</dbReference>
<dbReference type="CDD" id="cd20183">
    <property type="entry name" value="M34_PPEP"/>
    <property type="match status" value="1"/>
</dbReference>